<dbReference type="Proteomes" id="UP000256970">
    <property type="component" value="Unassembled WGS sequence"/>
</dbReference>
<proteinExistence type="predicted"/>
<keyword evidence="3" id="KW-1185">Reference proteome</keyword>
<protein>
    <recommendedName>
        <fullName evidence="4">F-box domain-containing protein</fullName>
    </recommendedName>
</protein>
<dbReference type="EMBL" id="FNXT01000967">
    <property type="protein sequence ID" value="SZX69955.1"/>
    <property type="molecule type" value="Genomic_DNA"/>
</dbReference>
<name>A0A383VWU3_TETOB</name>
<evidence type="ECO:0000313" key="2">
    <source>
        <dbReference type="EMBL" id="SZX69955.1"/>
    </source>
</evidence>
<feature type="compositionally biased region" description="Polar residues" evidence="1">
    <location>
        <begin position="169"/>
        <end position="186"/>
    </location>
</feature>
<gene>
    <name evidence="2" type="ORF">BQ4739_LOCUS10210</name>
</gene>
<feature type="region of interest" description="Disordered" evidence="1">
    <location>
        <begin position="167"/>
        <end position="186"/>
    </location>
</feature>
<dbReference type="AlphaFoldDB" id="A0A383VWU3"/>
<organism evidence="2 3">
    <name type="scientific">Tetradesmus obliquus</name>
    <name type="common">Green alga</name>
    <name type="synonym">Acutodesmus obliquus</name>
    <dbReference type="NCBI Taxonomy" id="3088"/>
    <lineage>
        <taxon>Eukaryota</taxon>
        <taxon>Viridiplantae</taxon>
        <taxon>Chlorophyta</taxon>
        <taxon>core chlorophytes</taxon>
        <taxon>Chlorophyceae</taxon>
        <taxon>CS clade</taxon>
        <taxon>Sphaeropleales</taxon>
        <taxon>Scenedesmaceae</taxon>
        <taxon>Tetradesmus</taxon>
    </lineage>
</organism>
<sequence length="232" mass="24018">MSPLSTAMEPNDETHTREVPAAEEAASTALLGLSIALEHPAASTDPRVLCAAARSCRAWREAVQQCPAHNTAVVLNTKKPVQQLQGFGQWLPKHAALVKSITAMTTAFDRGGGQAALGTGEAWQSHLAAAQELLQQALQAAAEVPSTHTAASAAAAVAAAVLPASSDAGVSSSTQRPQQQQGWRLASVSSDLPGAPRLLSLLPSGSLTHLHLDLQPGTPLKELSQLSRLSSL</sequence>
<accession>A0A383VWU3</accession>
<evidence type="ECO:0000313" key="3">
    <source>
        <dbReference type="Proteomes" id="UP000256970"/>
    </source>
</evidence>
<reference evidence="2 3" key="1">
    <citation type="submission" date="2016-10" db="EMBL/GenBank/DDBJ databases">
        <authorList>
            <person name="Cai Z."/>
        </authorList>
    </citation>
    <scope>NUCLEOTIDE SEQUENCE [LARGE SCALE GENOMIC DNA]</scope>
</reference>
<evidence type="ECO:0008006" key="4">
    <source>
        <dbReference type="Google" id="ProtNLM"/>
    </source>
</evidence>
<evidence type="ECO:0000256" key="1">
    <source>
        <dbReference type="SAM" id="MobiDB-lite"/>
    </source>
</evidence>